<dbReference type="STRING" id="1081102.A0A167NSE6"/>
<protein>
    <recommendedName>
        <fullName evidence="1">AB hydrolase-1 domain-containing protein</fullName>
    </recommendedName>
</protein>
<comment type="caution">
    <text evidence="2">The sequence shown here is derived from an EMBL/GenBank/DDBJ whole genome shotgun (WGS) entry which is preliminary data.</text>
</comment>
<evidence type="ECO:0000313" key="3">
    <source>
        <dbReference type="Proteomes" id="UP000076874"/>
    </source>
</evidence>
<evidence type="ECO:0000313" key="2">
    <source>
        <dbReference type="EMBL" id="OAA55866.1"/>
    </source>
</evidence>
<dbReference type="SUPFAM" id="SSF53474">
    <property type="entry name" value="alpha/beta-Hydrolases"/>
    <property type="match status" value="1"/>
</dbReference>
<dbReference type="OrthoDB" id="10249433at2759"/>
<proteinExistence type="predicted"/>
<accession>A0A167NSE6</accession>
<dbReference type="InterPro" id="IPR000073">
    <property type="entry name" value="AB_hydrolase_1"/>
</dbReference>
<dbReference type="Proteomes" id="UP000076874">
    <property type="component" value="Unassembled WGS sequence"/>
</dbReference>
<dbReference type="Gene3D" id="3.40.50.1820">
    <property type="entry name" value="alpha/beta hydrolase"/>
    <property type="match status" value="1"/>
</dbReference>
<dbReference type="Pfam" id="PF00561">
    <property type="entry name" value="Abhydrolase_1"/>
    <property type="match status" value="1"/>
</dbReference>
<feature type="domain" description="AB hydrolase-1" evidence="1">
    <location>
        <begin position="25"/>
        <end position="152"/>
    </location>
</feature>
<sequence>MDEAQFVEIDSIRFFTRYEGPRDQPLILLVHALMANHHMWDGLVPQLHAAGFSTLRYDHVGHNQTTFVTAEAAARAYHFDDFTRHIKTIAERVAPGQQAYGLIGCSIGGVLALRFAQMYPGYLTKVMSCDAPPLTSPPSFQEMWGARIARFEAEGVDDMSKETVARWMPDPCSETVRAGVLAMTRSCSLAGYRACARAIMTYDYNPYLADITQEQVMVLVGENDTNVGPREILQRVAETIPGAQYVLMKNVGHLPPFHDPAAFGRIALDFLTKKPSHL</sequence>
<name>A0A167NSE6_9HYPO</name>
<dbReference type="PANTHER" id="PTHR43798">
    <property type="entry name" value="MONOACYLGLYCEROL LIPASE"/>
    <property type="match status" value="1"/>
</dbReference>
<keyword evidence="3" id="KW-1185">Reference proteome</keyword>
<dbReference type="AlphaFoldDB" id="A0A167NSE6"/>
<dbReference type="InterPro" id="IPR050266">
    <property type="entry name" value="AB_hydrolase_sf"/>
</dbReference>
<dbReference type="EMBL" id="AZHD01000018">
    <property type="protein sequence ID" value="OAA55866.1"/>
    <property type="molecule type" value="Genomic_DNA"/>
</dbReference>
<gene>
    <name evidence="2" type="ORF">SPI_08073</name>
</gene>
<reference evidence="2 3" key="1">
    <citation type="journal article" date="2016" name="Genome Biol. Evol.">
        <title>Divergent and convergent evolution of fungal pathogenicity.</title>
        <authorList>
            <person name="Shang Y."/>
            <person name="Xiao G."/>
            <person name="Zheng P."/>
            <person name="Cen K."/>
            <person name="Zhan S."/>
            <person name="Wang C."/>
        </authorList>
    </citation>
    <scope>NUCLEOTIDE SEQUENCE [LARGE SCALE GENOMIC DNA]</scope>
    <source>
        <strain evidence="2 3">RCEF 264</strain>
    </source>
</reference>
<organism evidence="2 3">
    <name type="scientific">Niveomyces insectorum RCEF 264</name>
    <dbReference type="NCBI Taxonomy" id="1081102"/>
    <lineage>
        <taxon>Eukaryota</taxon>
        <taxon>Fungi</taxon>
        <taxon>Dikarya</taxon>
        <taxon>Ascomycota</taxon>
        <taxon>Pezizomycotina</taxon>
        <taxon>Sordariomycetes</taxon>
        <taxon>Hypocreomycetidae</taxon>
        <taxon>Hypocreales</taxon>
        <taxon>Cordycipitaceae</taxon>
        <taxon>Niveomyces</taxon>
    </lineage>
</organism>
<dbReference type="InterPro" id="IPR029058">
    <property type="entry name" value="AB_hydrolase_fold"/>
</dbReference>
<evidence type="ECO:0000259" key="1">
    <source>
        <dbReference type="Pfam" id="PF00561"/>
    </source>
</evidence>